<evidence type="ECO:0000313" key="4">
    <source>
        <dbReference type="Proteomes" id="UP000673691"/>
    </source>
</evidence>
<dbReference type="GO" id="GO:0007015">
    <property type="term" value="P:actin filament organization"/>
    <property type="evidence" value="ECO:0007669"/>
    <property type="project" value="TreeGrafter"/>
</dbReference>
<dbReference type="OrthoDB" id="4033880at2759"/>
<dbReference type="InterPro" id="IPR008942">
    <property type="entry name" value="ENTH_VHS"/>
</dbReference>
<protein>
    <submittedName>
        <fullName evidence="3">ENTH domain-containing protein</fullName>
    </submittedName>
</protein>
<dbReference type="Gene3D" id="1.25.40.90">
    <property type="match status" value="1"/>
</dbReference>
<comment type="caution">
    <text evidence="3">The sequence shown here is derived from an EMBL/GenBank/DDBJ whole genome shotgun (WGS) entry which is preliminary data.</text>
</comment>
<organism evidence="3 4">
    <name type="scientific">Olpidium bornovanus</name>
    <dbReference type="NCBI Taxonomy" id="278681"/>
    <lineage>
        <taxon>Eukaryota</taxon>
        <taxon>Fungi</taxon>
        <taxon>Fungi incertae sedis</taxon>
        <taxon>Olpidiomycota</taxon>
        <taxon>Olpidiomycotina</taxon>
        <taxon>Olpidiomycetes</taxon>
        <taxon>Olpidiales</taxon>
        <taxon>Olpidiaceae</taxon>
        <taxon>Olpidium</taxon>
    </lineage>
</organism>
<dbReference type="InterPro" id="IPR013809">
    <property type="entry name" value="ENTH"/>
</dbReference>
<feature type="domain" description="ENTH" evidence="2">
    <location>
        <begin position="1"/>
        <end position="90"/>
    </location>
</feature>
<sequence>MQMLDKRLNDSGKNWRHVFKVSALTLLDYCLHTGSENVVAYARKNLYIVKTLREFQFIDEDGRDQGANGTSALTGLRTETRGGGAAGRES</sequence>
<dbReference type="AlphaFoldDB" id="A0A8H8DLA3"/>
<dbReference type="Proteomes" id="UP000673691">
    <property type="component" value="Unassembled WGS sequence"/>
</dbReference>
<dbReference type="PANTHER" id="PTHR12276">
    <property type="entry name" value="EPSIN/ENT-RELATED"/>
    <property type="match status" value="1"/>
</dbReference>
<dbReference type="GO" id="GO:0005768">
    <property type="term" value="C:endosome"/>
    <property type="evidence" value="ECO:0007669"/>
    <property type="project" value="TreeGrafter"/>
</dbReference>
<dbReference type="GO" id="GO:0005543">
    <property type="term" value="F:phospholipid binding"/>
    <property type="evidence" value="ECO:0007669"/>
    <property type="project" value="TreeGrafter"/>
</dbReference>
<evidence type="ECO:0000259" key="2">
    <source>
        <dbReference type="PROSITE" id="PS50942"/>
    </source>
</evidence>
<gene>
    <name evidence="3" type="ORF">BJ554DRAFT_4806</name>
</gene>
<keyword evidence="4" id="KW-1185">Reference proteome</keyword>
<dbReference type="PANTHER" id="PTHR12276:SF110">
    <property type="entry name" value="EPSIN-1-RELATED"/>
    <property type="match status" value="1"/>
</dbReference>
<dbReference type="GO" id="GO:0006897">
    <property type="term" value="P:endocytosis"/>
    <property type="evidence" value="ECO:0007669"/>
    <property type="project" value="TreeGrafter"/>
</dbReference>
<dbReference type="SUPFAM" id="SSF48464">
    <property type="entry name" value="ENTH/VHS domain"/>
    <property type="match status" value="1"/>
</dbReference>
<reference evidence="3 4" key="1">
    <citation type="journal article" name="Sci. Rep.">
        <title>Genome-scale phylogenetic analyses confirm Olpidium as the closest living zoosporic fungus to the non-flagellated, terrestrial fungi.</title>
        <authorList>
            <person name="Chang Y."/>
            <person name="Rochon D."/>
            <person name="Sekimoto S."/>
            <person name="Wang Y."/>
            <person name="Chovatia M."/>
            <person name="Sandor L."/>
            <person name="Salamov A."/>
            <person name="Grigoriev I.V."/>
            <person name="Stajich J.E."/>
            <person name="Spatafora J.W."/>
        </authorList>
    </citation>
    <scope>NUCLEOTIDE SEQUENCE [LARGE SCALE GENOMIC DNA]</scope>
    <source>
        <strain evidence="3">S191</strain>
    </source>
</reference>
<dbReference type="SMART" id="SM00273">
    <property type="entry name" value="ENTH"/>
    <property type="match status" value="1"/>
</dbReference>
<proteinExistence type="predicted"/>
<dbReference type="GO" id="GO:0005886">
    <property type="term" value="C:plasma membrane"/>
    <property type="evidence" value="ECO:0007669"/>
    <property type="project" value="TreeGrafter"/>
</dbReference>
<evidence type="ECO:0000313" key="3">
    <source>
        <dbReference type="EMBL" id="KAG5462518.1"/>
    </source>
</evidence>
<feature type="compositionally biased region" description="Gly residues" evidence="1">
    <location>
        <begin position="81"/>
        <end position="90"/>
    </location>
</feature>
<evidence type="ECO:0000256" key="1">
    <source>
        <dbReference type="SAM" id="MobiDB-lite"/>
    </source>
</evidence>
<name>A0A8H8DLA3_9FUNG</name>
<dbReference type="GO" id="GO:0030276">
    <property type="term" value="F:clathrin binding"/>
    <property type="evidence" value="ECO:0007669"/>
    <property type="project" value="TreeGrafter"/>
</dbReference>
<dbReference type="GO" id="GO:0030125">
    <property type="term" value="C:clathrin vesicle coat"/>
    <property type="evidence" value="ECO:0007669"/>
    <property type="project" value="TreeGrafter"/>
</dbReference>
<accession>A0A8H8DLA3</accession>
<feature type="region of interest" description="Disordered" evidence="1">
    <location>
        <begin position="63"/>
        <end position="90"/>
    </location>
</feature>
<dbReference type="EMBL" id="JAEFCI010002024">
    <property type="protein sequence ID" value="KAG5462518.1"/>
    <property type="molecule type" value="Genomic_DNA"/>
</dbReference>
<dbReference type="Pfam" id="PF01417">
    <property type="entry name" value="ENTH"/>
    <property type="match status" value="1"/>
</dbReference>
<dbReference type="PROSITE" id="PS50942">
    <property type="entry name" value="ENTH"/>
    <property type="match status" value="1"/>
</dbReference>